<keyword evidence="2" id="KW-1133">Transmembrane helix</keyword>
<feature type="domain" description="FAD dependent oxidoreductase" evidence="3">
    <location>
        <begin position="6"/>
        <end position="354"/>
    </location>
</feature>
<name>A0ABU9Y538_9SPHN</name>
<feature type="transmembrane region" description="Helical" evidence="2">
    <location>
        <begin position="6"/>
        <end position="23"/>
    </location>
</feature>
<dbReference type="PANTHER" id="PTHR13847:SF287">
    <property type="entry name" value="FAD-DEPENDENT OXIDOREDUCTASE DOMAIN-CONTAINING PROTEIN 1"/>
    <property type="match status" value="1"/>
</dbReference>
<dbReference type="EMBL" id="JBDIME010000013">
    <property type="protein sequence ID" value="MEN2790924.1"/>
    <property type="molecule type" value="Genomic_DNA"/>
</dbReference>
<evidence type="ECO:0000313" key="5">
    <source>
        <dbReference type="Proteomes" id="UP001419910"/>
    </source>
</evidence>
<protein>
    <submittedName>
        <fullName evidence="4">FAD-dependent oxidoreductase</fullName>
        <ecNumber evidence="4">1.-.-.-</ecNumber>
    </submittedName>
</protein>
<sequence>MSGTADVIIVGGGIMGASAAFFLRRHGKSVILLERDLVGQAASGTNFGNVRRQGRYLHQLSLSNRALDIWTRLPGLIGEDCEFVQRGHLRVCYTDEQAGKLETYARDARDYGLDLEMMSGNALRARFPYLGRELVAGCFDPQGGHANPRLTAPAIARAAMRAGAQVEEGAEVVGIARGSEDFVVEVRNRAIFRAPVLLVTAGAWGGKLSAQFGEPVPIQIHGPQMAVTEPLPYRMGPSFGVSTSHVFETVYFRQVERGNVVIGGGTRGPASNDTNRAAVLPENILGQMEQLRRVIPGIAAASIIRVWSGVESYFPDDIPVMGPSATTPGLYYAFGFCGAGFQIGPGVGDVMAELIATGATTTPIAPYSISRFAVTRGPSAAQISKRR</sequence>
<organism evidence="4 5">
    <name type="scientific">Sphingomonas oligophenolica</name>
    <dbReference type="NCBI Taxonomy" id="301154"/>
    <lineage>
        <taxon>Bacteria</taxon>
        <taxon>Pseudomonadati</taxon>
        <taxon>Pseudomonadota</taxon>
        <taxon>Alphaproteobacteria</taxon>
        <taxon>Sphingomonadales</taxon>
        <taxon>Sphingomonadaceae</taxon>
        <taxon>Sphingomonas</taxon>
    </lineage>
</organism>
<proteinExistence type="predicted"/>
<comment type="caution">
    <text evidence="4">The sequence shown here is derived from an EMBL/GenBank/DDBJ whole genome shotgun (WGS) entry which is preliminary data.</text>
</comment>
<dbReference type="RefSeq" id="WP_343892837.1">
    <property type="nucleotide sequence ID" value="NZ_BAAAEH010000065.1"/>
</dbReference>
<keyword evidence="5" id="KW-1185">Reference proteome</keyword>
<dbReference type="GO" id="GO:0016491">
    <property type="term" value="F:oxidoreductase activity"/>
    <property type="evidence" value="ECO:0007669"/>
    <property type="project" value="UniProtKB-KW"/>
</dbReference>
<dbReference type="Gene3D" id="3.30.9.10">
    <property type="entry name" value="D-Amino Acid Oxidase, subunit A, domain 2"/>
    <property type="match status" value="1"/>
</dbReference>
<dbReference type="Pfam" id="PF01266">
    <property type="entry name" value="DAO"/>
    <property type="match status" value="1"/>
</dbReference>
<dbReference type="InterPro" id="IPR036188">
    <property type="entry name" value="FAD/NAD-bd_sf"/>
</dbReference>
<dbReference type="InterPro" id="IPR006076">
    <property type="entry name" value="FAD-dep_OxRdtase"/>
</dbReference>
<evidence type="ECO:0000256" key="2">
    <source>
        <dbReference type="SAM" id="Phobius"/>
    </source>
</evidence>
<evidence type="ECO:0000313" key="4">
    <source>
        <dbReference type="EMBL" id="MEN2790924.1"/>
    </source>
</evidence>
<dbReference type="Proteomes" id="UP001419910">
    <property type="component" value="Unassembled WGS sequence"/>
</dbReference>
<keyword evidence="2" id="KW-0472">Membrane</keyword>
<dbReference type="SUPFAM" id="SSF51905">
    <property type="entry name" value="FAD/NAD(P)-binding domain"/>
    <property type="match status" value="1"/>
</dbReference>
<evidence type="ECO:0000259" key="3">
    <source>
        <dbReference type="Pfam" id="PF01266"/>
    </source>
</evidence>
<evidence type="ECO:0000256" key="1">
    <source>
        <dbReference type="ARBA" id="ARBA00023002"/>
    </source>
</evidence>
<accession>A0ABU9Y538</accession>
<keyword evidence="2" id="KW-0812">Transmembrane</keyword>
<keyword evidence="1 4" id="KW-0560">Oxidoreductase</keyword>
<dbReference type="Gene3D" id="3.50.50.60">
    <property type="entry name" value="FAD/NAD(P)-binding domain"/>
    <property type="match status" value="1"/>
</dbReference>
<dbReference type="EC" id="1.-.-.-" evidence="4"/>
<reference evidence="4 5" key="1">
    <citation type="submission" date="2024-05" db="EMBL/GenBank/DDBJ databases">
        <authorList>
            <person name="Liu Q."/>
            <person name="Xin Y.-H."/>
        </authorList>
    </citation>
    <scope>NUCLEOTIDE SEQUENCE [LARGE SCALE GENOMIC DNA]</scope>
    <source>
        <strain evidence="4 5">CGMCC 1.10181</strain>
    </source>
</reference>
<dbReference type="PANTHER" id="PTHR13847">
    <property type="entry name" value="SARCOSINE DEHYDROGENASE-RELATED"/>
    <property type="match status" value="1"/>
</dbReference>
<gene>
    <name evidence="4" type="ORF">ABC974_14885</name>
</gene>